<evidence type="ECO:0000313" key="8">
    <source>
        <dbReference type="EMBL" id="QXO17876.1"/>
    </source>
</evidence>
<dbReference type="PANTHER" id="PTHR47739:SF1">
    <property type="entry name" value="TRNA1(VAL) (ADENINE(37)-N6)-METHYLTRANSFERASE"/>
    <property type="match status" value="1"/>
</dbReference>
<evidence type="ECO:0000256" key="6">
    <source>
        <dbReference type="HAMAP-Rule" id="MF_01872"/>
    </source>
</evidence>
<dbReference type="AlphaFoldDB" id="A0A975UBT5"/>
<dbReference type="GO" id="GO:0008033">
    <property type="term" value="P:tRNA processing"/>
    <property type="evidence" value="ECO:0007669"/>
    <property type="project" value="UniProtKB-UniRule"/>
</dbReference>
<dbReference type="Proteomes" id="UP000694232">
    <property type="component" value="Chromosome 1"/>
</dbReference>
<keyword evidence="5 6" id="KW-0819">tRNA processing</keyword>
<keyword evidence="3 6" id="KW-0808">Transferase</keyword>
<dbReference type="GO" id="GO:0003676">
    <property type="term" value="F:nucleic acid binding"/>
    <property type="evidence" value="ECO:0007669"/>
    <property type="project" value="InterPro"/>
</dbReference>
<feature type="domain" description="Methyltransferase small" evidence="7">
    <location>
        <begin position="42"/>
        <end position="128"/>
    </location>
</feature>
<organism evidence="8 9">
    <name type="scientific">Vibrio ostreae</name>
    <dbReference type="NCBI Taxonomy" id="2841925"/>
    <lineage>
        <taxon>Bacteria</taxon>
        <taxon>Pseudomonadati</taxon>
        <taxon>Pseudomonadota</taxon>
        <taxon>Gammaproteobacteria</taxon>
        <taxon>Vibrionales</taxon>
        <taxon>Vibrionaceae</taxon>
        <taxon>Vibrio</taxon>
    </lineage>
</organism>
<dbReference type="PANTHER" id="PTHR47739">
    <property type="entry name" value="TRNA1(VAL) (ADENINE(37)-N6)-METHYLTRANSFERASE"/>
    <property type="match status" value="1"/>
</dbReference>
<name>A0A975UBT5_9VIBR</name>
<reference evidence="8" key="1">
    <citation type="submission" date="2021-06" db="EMBL/GenBank/DDBJ databases">
        <title>Vibrio nov. sp., novel gut bacterium isolated from Yellow Sea oyster.</title>
        <authorList>
            <person name="Muhammad N."/>
            <person name="Nguyen T.H."/>
            <person name="Lee Y.-J."/>
            <person name="Ko J."/>
            <person name="Kim S.-G."/>
        </authorList>
    </citation>
    <scope>NUCLEOTIDE SEQUENCE</scope>
    <source>
        <strain evidence="8">OG9-811</strain>
    </source>
</reference>
<dbReference type="InterPro" id="IPR050210">
    <property type="entry name" value="tRNA_Adenine-N(6)_MTase"/>
</dbReference>
<evidence type="ECO:0000256" key="2">
    <source>
        <dbReference type="ARBA" id="ARBA00022603"/>
    </source>
</evidence>
<dbReference type="GO" id="GO:0005737">
    <property type="term" value="C:cytoplasm"/>
    <property type="evidence" value="ECO:0007669"/>
    <property type="project" value="UniProtKB-SubCell"/>
</dbReference>
<dbReference type="GO" id="GO:0032259">
    <property type="term" value="P:methylation"/>
    <property type="evidence" value="ECO:0007669"/>
    <property type="project" value="UniProtKB-KW"/>
</dbReference>
<dbReference type="InterPro" id="IPR007848">
    <property type="entry name" value="Small_mtfrase_dom"/>
</dbReference>
<dbReference type="CDD" id="cd02440">
    <property type="entry name" value="AdoMet_MTases"/>
    <property type="match status" value="1"/>
</dbReference>
<sequence length="239" mass="26465">MKSSTLQTKGFRFKQFAIQGGQSGMPVSTDGVLLGAWAFRDTPQRILDIGTGTGLLALMCAQRFEQAQITAVDIDTHAFAAASHNVANSPWAARIRVVQQDILQTDLEDLFDGIICNPPYFNNGQTAQHSQRATARHTDSLSHSALIEALSRLLSANGRAALILPLVEGEQFIQLAQQRGWFVARRCEVRPSPRKPVHRLLFELQKTQCDGQFSTLTIQESDGYSADFIALTRAFYLKM</sequence>
<keyword evidence="9" id="KW-1185">Reference proteome</keyword>
<keyword evidence="1 6" id="KW-0963">Cytoplasm</keyword>
<dbReference type="RefSeq" id="WP_218562729.1">
    <property type="nucleotide sequence ID" value="NZ_CP076643.1"/>
</dbReference>
<comment type="catalytic activity">
    <reaction evidence="6">
        <text>adenosine(37) in tRNA1(Val) + S-adenosyl-L-methionine = N(6)-methyladenosine(37) in tRNA1(Val) + S-adenosyl-L-homocysteine + H(+)</text>
        <dbReference type="Rhea" id="RHEA:43160"/>
        <dbReference type="Rhea" id="RHEA-COMP:10369"/>
        <dbReference type="Rhea" id="RHEA-COMP:10370"/>
        <dbReference type="ChEBI" id="CHEBI:15378"/>
        <dbReference type="ChEBI" id="CHEBI:57856"/>
        <dbReference type="ChEBI" id="CHEBI:59789"/>
        <dbReference type="ChEBI" id="CHEBI:74411"/>
        <dbReference type="ChEBI" id="CHEBI:74449"/>
        <dbReference type="EC" id="2.1.1.223"/>
    </reaction>
</comment>
<dbReference type="InterPro" id="IPR002052">
    <property type="entry name" value="DNA_methylase_N6_adenine_CS"/>
</dbReference>
<dbReference type="EMBL" id="CP076643">
    <property type="protein sequence ID" value="QXO17876.1"/>
    <property type="molecule type" value="Genomic_DNA"/>
</dbReference>
<keyword evidence="4 6" id="KW-0949">S-adenosyl-L-methionine</keyword>
<evidence type="ECO:0000259" key="7">
    <source>
        <dbReference type="Pfam" id="PF05175"/>
    </source>
</evidence>
<protein>
    <recommendedName>
        <fullName evidence="6">tRNA1(Val) (adenine(37)-N6)-methyltransferase</fullName>
        <ecNumber evidence="6">2.1.1.223</ecNumber>
    </recommendedName>
    <alternativeName>
        <fullName evidence="6">tRNA m6A37 methyltransferase</fullName>
    </alternativeName>
</protein>
<comment type="function">
    <text evidence="6">Specifically methylates the adenine in position 37 of tRNA(1)(Val) (anticodon cmo5UAC).</text>
</comment>
<comment type="subcellular location">
    <subcellularLocation>
        <location evidence="6">Cytoplasm</location>
    </subcellularLocation>
</comment>
<dbReference type="KEGG" id="vos:KNV97_21520"/>
<dbReference type="EC" id="2.1.1.223" evidence="6"/>
<keyword evidence="2 6" id="KW-0489">Methyltransferase</keyword>
<gene>
    <name evidence="8" type="ORF">KNV97_21520</name>
</gene>
<evidence type="ECO:0000256" key="5">
    <source>
        <dbReference type="ARBA" id="ARBA00022694"/>
    </source>
</evidence>
<evidence type="ECO:0000256" key="3">
    <source>
        <dbReference type="ARBA" id="ARBA00022679"/>
    </source>
</evidence>
<dbReference type="PROSITE" id="PS00092">
    <property type="entry name" value="N6_MTASE"/>
    <property type="match status" value="1"/>
</dbReference>
<evidence type="ECO:0000256" key="4">
    <source>
        <dbReference type="ARBA" id="ARBA00022691"/>
    </source>
</evidence>
<dbReference type="GO" id="GO:0016430">
    <property type="term" value="F:tRNA (adenine-N6)-methyltransferase activity"/>
    <property type="evidence" value="ECO:0007669"/>
    <property type="project" value="UniProtKB-UniRule"/>
</dbReference>
<evidence type="ECO:0000256" key="1">
    <source>
        <dbReference type="ARBA" id="ARBA00022490"/>
    </source>
</evidence>
<dbReference type="HAMAP" id="MF_01872">
    <property type="entry name" value="tRNA_methyltr_YfiC"/>
    <property type="match status" value="1"/>
</dbReference>
<evidence type="ECO:0000313" key="9">
    <source>
        <dbReference type="Proteomes" id="UP000694232"/>
    </source>
</evidence>
<comment type="similarity">
    <text evidence="6">Belongs to the methyltransferase superfamily. tRNA (adenine-N(6)-)-methyltransferase family.</text>
</comment>
<accession>A0A975UBT5</accession>
<proteinExistence type="inferred from homology"/>
<dbReference type="Pfam" id="PF05175">
    <property type="entry name" value="MTS"/>
    <property type="match status" value="1"/>
</dbReference>
<dbReference type="InterPro" id="IPR022882">
    <property type="entry name" value="tRNA_adenine-N6_MeTrfase"/>
</dbReference>